<sequence>MAANDSRSLANQRIPMANHSRTLSSYDHPHWNQFYENGDLPAPPWYPRSIPSRQKGI</sequence>
<comment type="caution">
    <text evidence="2">The sequence shown here is derived from an EMBL/GenBank/DDBJ whole genome shotgun (WGS) entry which is preliminary data.</text>
</comment>
<feature type="compositionally biased region" description="Polar residues" evidence="1">
    <location>
        <begin position="1"/>
        <end position="11"/>
    </location>
</feature>
<dbReference type="AlphaFoldDB" id="A0A1D1UR76"/>
<dbReference type="EMBL" id="BDGG01000002">
    <property type="protein sequence ID" value="GAU92196.1"/>
    <property type="molecule type" value="Genomic_DNA"/>
</dbReference>
<name>A0A1D1UR76_RAMVA</name>
<proteinExistence type="predicted"/>
<protein>
    <submittedName>
        <fullName evidence="2">Uncharacterized protein</fullName>
    </submittedName>
</protein>
<dbReference type="Proteomes" id="UP000186922">
    <property type="component" value="Unassembled WGS sequence"/>
</dbReference>
<feature type="region of interest" description="Disordered" evidence="1">
    <location>
        <begin position="1"/>
        <end position="22"/>
    </location>
</feature>
<keyword evidence="3" id="KW-1185">Reference proteome</keyword>
<evidence type="ECO:0000313" key="3">
    <source>
        <dbReference type="Proteomes" id="UP000186922"/>
    </source>
</evidence>
<evidence type="ECO:0000313" key="2">
    <source>
        <dbReference type="EMBL" id="GAU92196.1"/>
    </source>
</evidence>
<reference evidence="2 3" key="1">
    <citation type="journal article" date="2016" name="Nat. Commun.">
        <title>Extremotolerant tardigrade genome and improved radiotolerance of human cultured cells by tardigrade-unique protein.</title>
        <authorList>
            <person name="Hashimoto T."/>
            <person name="Horikawa D.D."/>
            <person name="Saito Y."/>
            <person name="Kuwahara H."/>
            <person name="Kozuka-Hata H."/>
            <person name="Shin-I T."/>
            <person name="Minakuchi Y."/>
            <person name="Ohishi K."/>
            <person name="Motoyama A."/>
            <person name="Aizu T."/>
            <person name="Enomoto A."/>
            <person name="Kondo K."/>
            <person name="Tanaka S."/>
            <person name="Hara Y."/>
            <person name="Koshikawa S."/>
            <person name="Sagara H."/>
            <person name="Miura T."/>
            <person name="Yokobori S."/>
            <person name="Miyagawa K."/>
            <person name="Suzuki Y."/>
            <person name="Kubo T."/>
            <person name="Oyama M."/>
            <person name="Kohara Y."/>
            <person name="Fujiyama A."/>
            <person name="Arakawa K."/>
            <person name="Katayama T."/>
            <person name="Toyoda A."/>
            <person name="Kunieda T."/>
        </authorList>
    </citation>
    <scope>NUCLEOTIDE SEQUENCE [LARGE SCALE GENOMIC DNA]</scope>
    <source>
        <strain evidence="2 3">YOKOZUNA-1</strain>
    </source>
</reference>
<gene>
    <name evidence="2" type="primary">RvY_04309-1</name>
    <name evidence="2" type="synonym">RvY_04309.1</name>
    <name evidence="2" type="ORF">RvY_04309</name>
</gene>
<evidence type="ECO:0000256" key="1">
    <source>
        <dbReference type="SAM" id="MobiDB-lite"/>
    </source>
</evidence>
<accession>A0A1D1UR76</accession>
<organism evidence="2 3">
    <name type="scientific">Ramazzottius varieornatus</name>
    <name type="common">Water bear</name>
    <name type="synonym">Tardigrade</name>
    <dbReference type="NCBI Taxonomy" id="947166"/>
    <lineage>
        <taxon>Eukaryota</taxon>
        <taxon>Metazoa</taxon>
        <taxon>Ecdysozoa</taxon>
        <taxon>Tardigrada</taxon>
        <taxon>Eutardigrada</taxon>
        <taxon>Parachela</taxon>
        <taxon>Hypsibioidea</taxon>
        <taxon>Ramazzottiidae</taxon>
        <taxon>Ramazzottius</taxon>
    </lineage>
</organism>